<keyword evidence="3" id="KW-1185">Reference proteome</keyword>
<dbReference type="RefSeq" id="WP_093256187.1">
    <property type="nucleotide sequence ID" value="NZ_FNQM01000026.1"/>
</dbReference>
<sequence>MILVLRLVMLLIAATSLLAAVLVTASLFIADRAPQSSQFLAISLVVSAFFAATGALAFGLQRQMARLRDAGARLDGAAAERFAPPFHALARLLLAGGTILAPILLLATYVILARIDQGFAVFG</sequence>
<accession>A0A1H4FR12</accession>
<reference evidence="2 3" key="1">
    <citation type="submission" date="2016-10" db="EMBL/GenBank/DDBJ databases">
        <authorList>
            <person name="de Groot N.N."/>
        </authorList>
    </citation>
    <scope>NUCLEOTIDE SEQUENCE [LARGE SCALE GENOMIC DNA]</scope>
    <source>
        <strain evidence="2 3">DSM 15345</strain>
    </source>
</reference>
<evidence type="ECO:0000313" key="3">
    <source>
        <dbReference type="Proteomes" id="UP000198703"/>
    </source>
</evidence>
<evidence type="ECO:0000313" key="2">
    <source>
        <dbReference type="EMBL" id="SEA99250.1"/>
    </source>
</evidence>
<proteinExistence type="predicted"/>
<gene>
    <name evidence="2" type="ORF">SAMN05444370_12624</name>
</gene>
<feature type="transmembrane region" description="Helical" evidence="1">
    <location>
        <begin position="92"/>
        <end position="112"/>
    </location>
</feature>
<protein>
    <submittedName>
        <fullName evidence="2">Uncharacterized protein</fullName>
    </submittedName>
</protein>
<organism evidence="2 3">
    <name type="scientific">Rubrimonas cliftonensis</name>
    <dbReference type="NCBI Taxonomy" id="89524"/>
    <lineage>
        <taxon>Bacteria</taxon>
        <taxon>Pseudomonadati</taxon>
        <taxon>Pseudomonadota</taxon>
        <taxon>Alphaproteobacteria</taxon>
        <taxon>Rhodobacterales</taxon>
        <taxon>Paracoccaceae</taxon>
        <taxon>Rubrimonas</taxon>
    </lineage>
</organism>
<keyword evidence="1" id="KW-1133">Transmembrane helix</keyword>
<name>A0A1H4FR12_9RHOB</name>
<dbReference type="AlphaFoldDB" id="A0A1H4FR12"/>
<evidence type="ECO:0000256" key="1">
    <source>
        <dbReference type="SAM" id="Phobius"/>
    </source>
</evidence>
<dbReference type="STRING" id="89524.SAMN05444370_12624"/>
<feature type="transmembrane region" description="Helical" evidence="1">
    <location>
        <begin position="40"/>
        <end position="60"/>
    </location>
</feature>
<dbReference type="EMBL" id="FNQM01000026">
    <property type="protein sequence ID" value="SEA99250.1"/>
    <property type="molecule type" value="Genomic_DNA"/>
</dbReference>
<keyword evidence="1" id="KW-0472">Membrane</keyword>
<dbReference type="Proteomes" id="UP000198703">
    <property type="component" value="Unassembled WGS sequence"/>
</dbReference>
<keyword evidence="1" id="KW-0812">Transmembrane</keyword>